<proteinExistence type="predicted"/>
<dbReference type="GO" id="GO:0016747">
    <property type="term" value="F:acyltransferase activity, transferring groups other than amino-acyl groups"/>
    <property type="evidence" value="ECO:0007669"/>
    <property type="project" value="InterPro"/>
</dbReference>
<dbReference type="InterPro" id="IPR016181">
    <property type="entry name" value="Acyl_CoA_acyltransferase"/>
</dbReference>
<organism evidence="2 3">
    <name type="scientific">Pseudotamlana carrageenivorans</name>
    <dbReference type="NCBI Taxonomy" id="2069432"/>
    <lineage>
        <taxon>Bacteria</taxon>
        <taxon>Pseudomonadati</taxon>
        <taxon>Bacteroidota</taxon>
        <taxon>Flavobacteriia</taxon>
        <taxon>Flavobacteriales</taxon>
        <taxon>Flavobacteriaceae</taxon>
        <taxon>Pseudotamlana</taxon>
    </lineage>
</organism>
<dbReference type="PANTHER" id="PTHR43610">
    <property type="entry name" value="BLL6696 PROTEIN"/>
    <property type="match status" value="1"/>
</dbReference>
<dbReference type="OrthoDB" id="9795199at2"/>
<reference evidence="3" key="1">
    <citation type="submission" date="2018-01" db="EMBL/GenBank/DDBJ databases">
        <title>Complete genome of Tamlana sp. UJ94.</title>
        <authorList>
            <person name="Jung J."/>
            <person name="Chung D."/>
            <person name="Bae S.S."/>
            <person name="Baek K."/>
        </authorList>
    </citation>
    <scope>NUCLEOTIDE SEQUENCE [LARGE SCALE GENOMIC DNA]</scope>
    <source>
        <strain evidence="3">UJ94</strain>
    </source>
</reference>
<dbReference type="AlphaFoldDB" id="A0A2I7SLL3"/>
<feature type="domain" description="N-acetyltransferase" evidence="1">
    <location>
        <begin position="3"/>
        <end position="50"/>
    </location>
</feature>
<dbReference type="Gene3D" id="3.40.630.30">
    <property type="match status" value="1"/>
</dbReference>
<evidence type="ECO:0000313" key="2">
    <source>
        <dbReference type="EMBL" id="AUS06780.1"/>
    </source>
</evidence>
<dbReference type="KEGG" id="taj:C1A40_15615"/>
<protein>
    <recommendedName>
        <fullName evidence="1">N-acetyltransferase domain-containing protein</fullName>
    </recommendedName>
</protein>
<dbReference type="EMBL" id="CP025938">
    <property type="protein sequence ID" value="AUS06780.1"/>
    <property type="molecule type" value="Genomic_DNA"/>
</dbReference>
<dbReference type="InterPro" id="IPR000182">
    <property type="entry name" value="GNAT_dom"/>
</dbReference>
<keyword evidence="3" id="KW-1185">Reference proteome</keyword>
<dbReference type="RefSeq" id="WP_102996709.1">
    <property type="nucleotide sequence ID" value="NZ_CP025938.1"/>
</dbReference>
<name>A0A2I7SLL3_9FLAO</name>
<evidence type="ECO:0000259" key="1">
    <source>
        <dbReference type="Pfam" id="PF13302"/>
    </source>
</evidence>
<evidence type="ECO:0000313" key="3">
    <source>
        <dbReference type="Proteomes" id="UP000236592"/>
    </source>
</evidence>
<dbReference type="Pfam" id="PF13302">
    <property type="entry name" value="Acetyltransf_3"/>
    <property type="match status" value="1"/>
</dbReference>
<sequence>MEKYKGTGLNASCKKLLLDYCFNELDLRHVEFKIDIKNVKSQKAIEKLGAFKRL</sequence>
<dbReference type="Proteomes" id="UP000236592">
    <property type="component" value="Chromosome"/>
</dbReference>
<dbReference type="SUPFAM" id="SSF55729">
    <property type="entry name" value="Acyl-CoA N-acyltransferases (Nat)"/>
    <property type="match status" value="1"/>
</dbReference>
<dbReference type="PANTHER" id="PTHR43610:SF1">
    <property type="entry name" value="N-ACETYLTRANSFERASE DOMAIN-CONTAINING PROTEIN"/>
    <property type="match status" value="1"/>
</dbReference>
<accession>A0A2I7SLL3</accession>
<gene>
    <name evidence="2" type="ORF">C1A40_15615</name>
</gene>